<name>A0A7S1TD73_9RHOD</name>
<dbReference type="EMBL" id="HBGH01009425">
    <property type="protein sequence ID" value="CAD9233152.1"/>
    <property type="molecule type" value="Transcribed_RNA"/>
</dbReference>
<feature type="signal peptide" evidence="1">
    <location>
        <begin position="1"/>
        <end position="18"/>
    </location>
</feature>
<dbReference type="AlphaFoldDB" id="A0A7S1TD73"/>
<reference evidence="2" key="1">
    <citation type="submission" date="2021-01" db="EMBL/GenBank/DDBJ databases">
        <authorList>
            <person name="Corre E."/>
            <person name="Pelletier E."/>
            <person name="Niang G."/>
            <person name="Scheremetjew M."/>
            <person name="Finn R."/>
            <person name="Kale V."/>
            <person name="Holt S."/>
            <person name="Cochrane G."/>
            <person name="Meng A."/>
            <person name="Brown T."/>
            <person name="Cohen L."/>
        </authorList>
    </citation>
    <scope>NUCLEOTIDE SEQUENCE</scope>
    <source>
        <strain evidence="2">SAG 36.94</strain>
    </source>
</reference>
<proteinExistence type="predicted"/>
<evidence type="ECO:0000256" key="1">
    <source>
        <dbReference type="SAM" id="SignalP"/>
    </source>
</evidence>
<protein>
    <submittedName>
        <fullName evidence="2">Uncharacterized protein</fullName>
    </submittedName>
</protein>
<gene>
    <name evidence="2" type="ORF">CCAE0312_LOCUS5237</name>
</gene>
<dbReference type="PROSITE" id="PS51257">
    <property type="entry name" value="PROKAR_LIPOPROTEIN"/>
    <property type="match status" value="1"/>
</dbReference>
<sequence>MERLQMVLLLGLFAGAACSTCFVNMTHCQCSGSTKTRCTTTTDQNGMCLMSECPLSPISEMSYRCDCQGRDLCSMTVSEGLMSNSSDPPELYVPFACSRRPMMKAFLTGPISVYSGDTALSSSLPSSQCILNATHCQCRERQPNPATQSTSCILPYSTRNTCIKGPCQSGNDPGTRYYCDCTGNSVCSMELGKFFVGKEDPSNPDAPFPCRKEDGMKAVFVTSL</sequence>
<accession>A0A7S1TD73</accession>
<keyword evidence="1" id="KW-0732">Signal</keyword>
<feature type="chain" id="PRO_5031027745" evidence="1">
    <location>
        <begin position="19"/>
        <end position="224"/>
    </location>
</feature>
<organism evidence="2">
    <name type="scientific">Compsopogon caeruleus</name>
    <dbReference type="NCBI Taxonomy" id="31354"/>
    <lineage>
        <taxon>Eukaryota</taxon>
        <taxon>Rhodophyta</taxon>
        <taxon>Compsopogonophyceae</taxon>
        <taxon>Compsopogonales</taxon>
        <taxon>Compsopogonaceae</taxon>
        <taxon>Compsopogon</taxon>
    </lineage>
</organism>
<evidence type="ECO:0000313" key="2">
    <source>
        <dbReference type="EMBL" id="CAD9233152.1"/>
    </source>
</evidence>